<keyword evidence="7" id="KW-0675">Receptor</keyword>
<dbReference type="GeneTree" id="ENSGT00950000182934"/>
<dbReference type="PROSITE" id="PS50262">
    <property type="entry name" value="G_PROTEIN_RECEP_F1_2"/>
    <property type="match status" value="1"/>
</dbReference>
<feature type="transmembrane region" description="Helical" evidence="9">
    <location>
        <begin position="68"/>
        <end position="88"/>
    </location>
</feature>
<dbReference type="STRING" id="8078.ENSFHEP00000028481"/>
<dbReference type="Ensembl" id="ENSFHET00000018162.1">
    <property type="protein sequence ID" value="ENSFHEP00000028481.1"/>
    <property type="gene ID" value="ENSFHEG00000012626.1"/>
</dbReference>
<sequence>MIEDKRLCNESAELQGQTVTSYALSVVVVTLSLLIICGNLLVIISVIYFKQLHTPTNYLVLSLAVTDLLVGALVLPFSTILSMSSCWYSSYLLCKMRGLFDIPLTTPPWTVLPAAHWGKVLQHPLQVHQVLQQLFTRCHQTVEL</sequence>
<dbReference type="InterPro" id="IPR000276">
    <property type="entry name" value="GPCR_Rhodpsn"/>
</dbReference>
<keyword evidence="8" id="KW-0807">Transducer</keyword>
<evidence type="ECO:0000256" key="9">
    <source>
        <dbReference type="SAM" id="Phobius"/>
    </source>
</evidence>
<dbReference type="InterPro" id="IPR017452">
    <property type="entry name" value="GPCR_Rhodpsn_7TM"/>
</dbReference>
<protein>
    <recommendedName>
        <fullName evidence="10">G-protein coupled receptors family 1 profile domain-containing protein</fullName>
    </recommendedName>
</protein>
<dbReference type="InterPro" id="IPR050569">
    <property type="entry name" value="TAAR"/>
</dbReference>
<keyword evidence="12" id="KW-1185">Reference proteome</keyword>
<evidence type="ECO:0000259" key="10">
    <source>
        <dbReference type="PROSITE" id="PS50262"/>
    </source>
</evidence>
<accession>A0A3Q2QLX5</accession>
<dbReference type="Gene3D" id="1.20.1070.10">
    <property type="entry name" value="Rhodopsin 7-helix transmembrane proteins"/>
    <property type="match status" value="1"/>
</dbReference>
<evidence type="ECO:0000256" key="8">
    <source>
        <dbReference type="ARBA" id="ARBA00023224"/>
    </source>
</evidence>
<dbReference type="GO" id="GO:0001594">
    <property type="term" value="F:trace-amine receptor activity"/>
    <property type="evidence" value="ECO:0007669"/>
    <property type="project" value="TreeGrafter"/>
</dbReference>
<evidence type="ECO:0000313" key="11">
    <source>
        <dbReference type="Ensembl" id="ENSFHEP00000028481.1"/>
    </source>
</evidence>
<evidence type="ECO:0000256" key="4">
    <source>
        <dbReference type="ARBA" id="ARBA00022989"/>
    </source>
</evidence>
<keyword evidence="4 9" id="KW-1133">Transmembrane helix</keyword>
<feature type="transmembrane region" description="Helical" evidence="9">
    <location>
        <begin position="21"/>
        <end position="48"/>
    </location>
</feature>
<evidence type="ECO:0000256" key="6">
    <source>
        <dbReference type="ARBA" id="ARBA00023136"/>
    </source>
</evidence>
<feature type="domain" description="G-protein coupled receptors family 1 profile" evidence="10">
    <location>
        <begin position="38"/>
        <end position="96"/>
    </location>
</feature>
<reference evidence="11" key="1">
    <citation type="submission" date="2025-08" db="UniProtKB">
        <authorList>
            <consortium name="Ensembl"/>
        </authorList>
    </citation>
    <scope>IDENTIFICATION</scope>
</reference>
<keyword evidence="5" id="KW-0297">G-protein coupled receptor</keyword>
<dbReference type="Proteomes" id="UP000265000">
    <property type="component" value="Unplaced"/>
</dbReference>
<comment type="subcellular location">
    <subcellularLocation>
        <location evidence="1">Cell membrane</location>
        <topology evidence="1">Multi-pass membrane protein</topology>
    </subcellularLocation>
</comment>
<dbReference type="PANTHER" id="PTHR24249:SF415">
    <property type="entry name" value="TRACE AMINE-ASSOCIATED RECEPTOR 1"/>
    <property type="match status" value="1"/>
</dbReference>
<keyword evidence="6 9" id="KW-0472">Membrane</keyword>
<dbReference type="SUPFAM" id="SSF81321">
    <property type="entry name" value="Family A G protein-coupled receptor-like"/>
    <property type="match status" value="1"/>
</dbReference>
<dbReference type="AlphaFoldDB" id="A0A3Q2QLX5"/>
<name>A0A3Q2QLX5_FUNHE</name>
<evidence type="ECO:0000256" key="3">
    <source>
        <dbReference type="ARBA" id="ARBA00022692"/>
    </source>
</evidence>
<keyword evidence="3 9" id="KW-0812">Transmembrane</keyword>
<evidence type="ECO:0000313" key="12">
    <source>
        <dbReference type="Proteomes" id="UP000265000"/>
    </source>
</evidence>
<evidence type="ECO:0000256" key="7">
    <source>
        <dbReference type="ARBA" id="ARBA00023170"/>
    </source>
</evidence>
<dbReference type="PANTHER" id="PTHR24249">
    <property type="entry name" value="HISTAMINE RECEPTOR-RELATED G-PROTEIN COUPLED RECEPTOR"/>
    <property type="match status" value="1"/>
</dbReference>
<evidence type="ECO:0000256" key="5">
    <source>
        <dbReference type="ARBA" id="ARBA00023040"/>
    </source>
</evidence>
<dbReference type="Pfam" id="PF00001">
    <property type="entry name" value="7tm_1"/>
    <property type="match status" value="1"/>
</dbReference>
<dbReference type="PRINTS" id="PR00237">
    <property type="entry name" value="GPCRRHODOPSN"/>
</dbReference>
<dbReference type="GO" id="GO:0005886">
    <property type="term" value="C:plasma membrane"/>
    <property type="evidence" value="ECO:0007669"/>
    <property type="project" value="UniProtKB-SubCell"/>
</dbReference>
<reference evidence="11" key="2">
    <citation type="submission" date="2025-09" db="UniProtKB">
        <authorList>
            <consortium name="Ensembl"/>
        </authorList>
    </citation>
    <scope>IDENTIFICATION</scope>
</reference>
<keyword evidence="2" id="KW-1003">Cell membrane</keyword>
<evidence type="ECO:0000256" key="1">
    <source>
        <dbReference type="ARBA" id="ARBA00004651"/>
    </source>
</evidence>
<organism evidence="11 12">
    <name type="scientific">Fundulus heteroclitus</name>
    <name type="common">Killifish</name>
    <name type="synonym">Mummichog</name>
    <dbReference type="NCBI Taxonomy" id="8078"/>
    <lineage>
        <taxon>Eukaryota</taxon>
        <taxon>Metazoa</taxon>
        <taxon>Chordata</taxon>
        <taxon>Craniata</taxon>
        <taxon>Vertebrata</taxon>
        <taxon>Euteleostomi</taxon>
        <taxon>Actinopterygii</taxon>
        <taxon>Neopterygii</taxon>
        <taxon>Teleostei</taxon>
        <taxon>Neoteleostei</taxon>
        <taxon>Acanthomorphata</taxon>
        <taxon>Ovalentaria</taxon>
        <taxon>Atherinomorphae</taxon>
        <taxon>Cyprinodontiformes</taxon>
        <taxon>Fundulidae</taxon>
        <taxon>Fundulus</taxon>
    </lineage>
</organism>
<evidence type="ECO:0000256" key="2">
    <source>
        <dbReference type="ARBA" id="ARBA00022475"/>
    </source>
</evidence>
<proteinExistence type="predicted"/>